<dbReference type="RefSeq" id="WP_043768655.1">
    <property type="nucleotide sequence ID" value="NZ_JAME01000009.1"/>
</dbReference>
<comment type="caution">
    <text evidence="2">The sequence shown here is derived from an EMBL/GenBank/DDBJ whole genome shotgun (WGS) entry which is preliminary data.</text>
</comment>
<protein>
    <submittedName>
        <fullName evidence="2">Uncharacterized protein</fullName>
    </submittedName>
</protein>
<proteinExistence type="predicted"/>
<feature type="compositionally biased region" description="Basic and acidic residues" evidence="1">
    <location>
        <begin position="73"/>
        <end position="87"/>
    </location>
</feature>
<organism evidence="2 3">
    <name type="scientific">Roseivivax isoporae LMG 25204</name>
    <dbReference type="NCBI Taxonomy" id="1449351"/>
    <lineage>
        <taxon>Bacteria</taxon>
        <taxon>Pseudomonadati</taxon>
        <taxon>Pseudomonadota</taxon>
        <taxon>Alphaproteobacteria</taxon>
        <taxon>Rhodobacterales</taxon>
        <taxon>Roseobacteraceae</taxon>
        <taxon>Roseivivax</taxon>
    </lineage>
</organism>
<dbReference type="AlphaFoldDB" id="X7FBD8"/>
<name>X7FBD8_9RHOB</name>
<dbReference type="EMBL" id="JAME01000009">
    <property type="protein sequence ID" value="ETX29431.1"/>
    <property type="molecule type" value="Genomic_DNA"/>
</dbReference>
<evidence type="ECO:0000313" key="3">
    <source>
        <dbReference type="Proteomes" id="UP000023430"/>
    </source>
</evidence>
<accession>X7FBD8</accession>
<dbReference type="Proteomes" id="UP000023430">
    <property type="component" value="Unassembled WGS sequence"/>
</dbReference>
<reference evidence="2 3" key="1">
    <citation type="submission" date="2014-01" db="EMBL/GenBank/DDBJ databases">
        <title>Roseivivax isoporae LMG 25204 Genome Sequencing.</title>
        <authorList>
            <person name="Lai Q."/>
            <person name="Li G."/>
            <person name="Shao Z."/>
        </authorList>
    </citation>
    <scope>NUCLEOTIDE SEQUENCE [LARGE SCALE GENOMIC DNA]</scope>
    <source>
        <strain evidence="2 3">LMG 25204</strain>
    </source>
</reference>
<feature type="region of interest" description="Disordered" evidence="1">
    <location>
        <begin position="49"/>
        <end position="87"/>
    </location>
</feature>
<keyword evidence="3" id="KW-1185">Reference proteome</keyword>
<sequence>MKNREPAIEPTLTERVVAVEYMSSLMMRAVGNLSPAMTETLATAMETLAEAERETRPGVTTLLSEKAAMLRSRSRDQDRARAVGDGS</sequence>
<gene>
    <name evidence="2" type="ORF">RISW2_23130</name>
</gene>
<evidence type="ECO:0000256" key="1">
    <source>
        <dbReference type="SAM" id="MobiDB-lite"/>
    </source>
</evidence>
<evidence type="ECO:0000313" key="2">
    <source>
        <dbReference type="EMBL" id="ETX29431.1"/>
    </source>
</evidence>